<evidence type="ECO:0000256" key="1">
    <source>
        <dbReference type="SAM" id="MobiDB-lite"/>
    </source>
</evidence>
<dbReference type="GeneID" id="19209487"/>
<sequence>MPVGAEEPHVHEDGMVQCGFCTCLTLLRLSVVIGDTPNQGRFHVKCFKSHFGWPPGKYDFWYFWPLGSAHLWILHIARLSSTLLPSSSSIVAALAVIDGFTSSGSTSASAMGPSQPQPKTRRSGKKACTEANCPGSTVKGCKRELCYSQCRLFGNDCPILSHRHDQDLAKKVSGKGKAWERTPSSMLSPSALPDSTLVPTYADPGLPSTSTGPFDAEYATSQAMPLEPPQQPLYSSLLAAIEASQHAYAVTLASTLPHALASLQPFCPLQPFPTPSPLPSPLARPLSPPSPEPSPLPLSPLPPSIEPFSFSSTQPPRLTQPTQPQPNPPQSASGQPYTQQMEDAWFEDWKDIPEQSAVTKRIQQEQMRDKLDDDDTRKATIVCYDTSDDDEDNAQNVLIFKWAHVQASGCQDLHDFIKMKDPHRADDLVASRSHRCKRPRYNFPLSSPDVVTSMSDEASSVESPNPPSAKRRRTTPLSPSPSMPPCSSLLLPASSSHVVDVDALPKEFRHLKFDNINDDTTRPPSIPALVCAKVKTVGRTWWPGSWHAYDIHYGLKLARSSKMSFMGFERAFWRVFGVRYVKNTVNDSERRWNALKYSEQVAFLKAKYNSQGNWSKVTGRVKFKTPSNIKSSSLSSHCRGLGTQDNPFEISMSPPIKVESPPPPTLTFEEEEEGTDTD</sequence>
<reference evidence="3" key="1">
    <citation type="journal article" date="2012" name="Science">
        <title>The Paleozoic origin of enzymatic lignin decomposition reconstructed from 31 fungal genomes.</title>
        <authorList>
            <person name="Floudas D."/>
            <person name="Binder M."/>
            <person name="Riley R."/>
            <person name="Barry K."/>
            <person name="Blanchette R.A."/>
            <person name="Henrissat B."/>
            <person name="Martinez A.T."/>
            <person name="Otillar R."/>
            <person name="Spatafora J.W."/>
            <person name="Yadav J.S."/>
            <person name="Aerts A."/>
            <person name="Benoit I."/>
            <person name="Boyd A."/>
            <person name="Carlson A."/>
            <person name="Copeland A."/>
            <person name="Coutinho P.M."/>
            <person name="de Vries R.P."/>
            <person name="Ferreira P."/>
            <person name="Findley K."/>
            <person name="Foster B."/>
            <person name="Gaskell J."/>
            <person name="Glotzer D."/>
            <person name="Gorecki P."/>
            <person name="Heitman J."/>
            <person name="Hesse C."/>
            <person name="Hori C."/>
            <person name="Igarashi K."/>
            <person name="Jurgens J.A."/>
            <person name="Kallen N."/>
            <person name="Kersten P."/>
            <person name="Kohler A."/>
            <person name="Kuees U."/>
            <person name="Kumar T.K.A."/>
            <person name="Kuo A."/>
            <person name="LaButti K."/>
            <person name="Larrondo L.F."/>
            <person name="Lindquist E."/>
            <person name="Ling A."/>
            <person name="Lombard V."/>
            <person name="Lucas S."/>
            <person name="Lundell T."/>
            <person name="Martin R."/>
            <person name="McLaughlin D.J."/>
            <person name="Morgenstern I."/>
            <person name="Morin E."/>
            <person name="Murat C."/>
            <person name="Nagy L.G."/>
            <person name="Nolan M."/>
            <person name="Ohm R.A."/>
            <person name="Patyshakuliyeva A."/>
            <person name="Rokas A."/>
            <person name="Ruiz-Duenas F.J."/>
            <person name="Sabat G."/>
            <person name="Salamov A."/>
            <person name="Samejima M."/>
            <person name="Schmutz J."/>
            <person name="Slot J.C."/>
            <person name="St John F."/>
            <person name="Stenlid J."/>
            <person name="Sun H."/>
            <person name="Sun S."/>
            <person name="Syed K."/>
            <person name="Tsang A."/>
            <person name="Wiebenga A."/>
            <person name="Young D."/>
            <person name="Pisabarro A."/>
            <person name="Eastwood D.C."/>
            <person name="Martin F."/>
            <person name="Cullen D."/>
            <person name="Grigoriev I.V."/>
            <person name="Hibbett D.S."/>
        </authorList>
    </citation>
    <scope>NUCLEOTIDE SEQUENCE [LARGE SCALE GENOMIC DNA]</scope>
    <source>
        <strain evidence="3">RWD-64-598 SS2</strain>
    </source>
</reference>
<feature type="compositionally biased region" description="Acidic residues" evidence="1">
    <location>
        <begin position="668"/>
        <end position="678"/>
    </location>
</feature>
<comment type="caution">
    <text evidence="2">The sequence shown here is derived from an EMBL/GenBank/DDBJ whole genome shotgun (WGS) entry which is preliminary data.</text>
</comment>
<dbReference type="Proteomes" id="UP000053558">
    <property type="component" value="Unassembled WGS sequence"/>
</dbReference>
<evidence type="ECO:0000313" key="2">
    <source>
        <dbReference type="EMBL" id="EIW76750.1"/>
    </source>
</evidence>
<dbReference type="AlphaFoldDB" id="A0A5M3MD29"/>
<keyword evidence="3" id="KW-1185">Reference proteome</keyword>
<gene>
    <name evidence="2" type="ORF">CONPUDRAFT_76345</name>
</gene>
<feature type="compositionally biased region" description="Low complexity" evidence="1">
    <location>
        <begin position="103"/>
        <end position="114"/>
    </location>
</feature>
<evidence type="ECO:0000313" key="3">
    <source>
        <dbReference type="Proteomes" id="UP000053558"/>
    </source>
</evidence>
<feature type="region of interest" description="Disordered" evidence="1">
    <location>
        <begin position="644"/>
        <end position="678"/>
    </location>
</feature>
<name>A0A5M3MD29_CONPW</name>
<accession>A0A5M3MD29</accession>
<proteinExistence type="predicted"/>
<dbReference type="RefSeq" id="XP_007772926.1">
    <property type="nucleotide sequence ID" value="XM_007774736.1"/>
</dbReference>
<feature type="region of interest" description="Disordered" evidence="1">
    <location>
        <begin position="103"/>
        <end position="129"/>
    </location>
</feature>
<feature type="compositionally biased region" description="Pro residues" evidence="1">
    <location>
        <begin position="278"/>
        <end position="305"/>
    </location>
</feature>
<protein>
    <submittedName>
        <fullName evidence="2">Uncharacterized protein</fullName>
    </submittedName>
</protein>
<feature type="region of interest" description="Disordered" evidence="1">
    <location>
        <begin position="174"/>
        <end position="216"/>
    </location>
</feature>
<feature type="region of interest" description="Disordered" evidence="1">
    <location>
        <begin position="447"/>
        <end position="485"/>
    </location>
</feature>
<feature type="region of interest" description="Disordered" evidence="1">
    <location>
        <begin position="278"/>
        <end position="338"/>
    </location>
</feature>
<feature type="compositionally biased region" description="Low complexity" evidence="1">
    <location>
        <begin position="306"/>
        <end position="322"/>
    </location>
</feature>
<dbReference type="KEGG" id="cput:CONPUDRAFT_76345"/>
<feature type="compositionally biased region" description="Polar residues" evidence="1">
    <location>
        <begin position="449"/>
        <end position="463"/>
    </location>
</feature>
<organism evidence="2 3">
    <name type="scientific">Coniophora puteana (strain RWD-64-598)</name>
    <name type="common">Brown rot fungus</name>
    <dbReference type="NCBI Taxonomy" id="741705"/>
    <lineage>
        <taxon>Eukaryota</taxon>
        <taxon>Fungi</taxon>
        <taxon>Dikarya</taxon>
        <taxon>Basidiomycota</taxon>
        <taxon>Agaricomycotina</taxon>
        <taxon>Agaricomycetes</taxon>
        <taxon>Agaricomycetidae</taxon>
        <taxon>Boletales</taxon>
        <taxon>Coniophorineae</taxon>
        <taxon>Coniophoraceae</taxon>
        <taxon>Coniophora</taxon>
    </lineage>
</organism>
<dbReference type="EMBL" id="JH711585">
    <property type="protein sequence ID" value="EIW76750.1"/>
    <property type="molecule type" value="Genomic_DNA"/>
</dbReference>